<dbReference type="EMBL" id="JAPFRD010000005">
    <property type="protein sequence ID" value="MCW8107468.1"/>
    <property type="molecule type" value="Genomic_DNA"/>
</dbReference>
<gene>
    <name evidence="1" type="ORF">OPS25_02990</name>
</gene>
<sequence>MRGVNYRTLEQVNKPSLEAFIANDLQKTLVSEWHNAIMRQQSKHIYPCQSGGIGRRSGFKIERV</sequence>
<proteinExistence type="predicted"/>
<evidence type="ECO:0000313" key="2">
    <source>
        <dbReference type="Proteomes" id="UP001142810"/>
    </source>
</evidence>
<name>A0ABT3P3W9_9ALTE</name>
<dbReference type="RefSeq" id="WP_265616177.1">
    <property type="nucleotide sequence ID" value="NZ_JAPFRD010000005.1"/>
</dbReference>
<evidence type="ECO:0000313" key="1">
    <source>
        <dbReference type="EMBL" id="MCW8107468.1"/>
    </source>
</evidence>
<keyword evidence="2" id="KW-1185">Reference proteome</keyword>
<protein>
    <submittedName>
        <fullName evidence="1">Uncharacterized protein</fullName>
    </submittedName>
</protein>
<accession>A0ABT3P3W9</accession>
<comment type="caution">
    <text evidence="1">The sequence shown here is derived from an EMBL/GenBank/DDBJ whole genome shotgun (WGS) entry which is preliminary data.</text>
</comment>
<dbReference type="Proteomes" id="UP001142810">
    <property type="component" value="Unassembled WGS sequence"/>
</dbReference>
<reference evidence="1" key="1">
    <citation type="submission" date="2022-11" db="EMBL/GenBank/DDBJ databases">
        <title>Alteromonas sp. nov., isolated from sea water of the Qingdao.</title>
        <authorList>
            <person name="Wang Q."/>
        </authorList>
    </citation>
    <scope>NUCLEOTIDE SEQUENCE</scope>
    <source>
        <strain evidence="1">ASW11-7</strain>
    </source>
</reference>
<organism evidence="1 2">
    <name type="scientific">Alteromonas aquimaris</name>
    <dbReference type="NCBI Taxonomy" id="2998417"/>
    <lineage>
        <taxon>Bacteria</taxon>
        <taxon>Pseudomonadati</taxon>
        <taxon>Pseudomonadota</taxon>
        <taxon>Gammaproteobacteria</taxon>
        <taxon>Alteromonadales</taxon>
        <taxon>Alteromonadaceae</taxon>
        <taxon>Alteromonas/Salinimonas group</taxon>
        <taxon>Alteromonas</taxon>
    </lineage>
</organism>